<dbReference type="EMBL" id="FOSG01000004">
    <property type="protein sequence ID" value="SFK23081.1"/>
    <property type="molecule type" value="Genomic_DNA"/>
</dbReference>
<reference evidence="9" key="1">
    <citation type="submission" date="2016-10" db="EMBL/GenBank/DDBJ databases">
        <authorList>
            <person name="Varghese N."/>
            <person name="Submissions S."/>
        </authorList>
    </citation>
    <scope>NUCLEOTIDE SEQUENCE [LARGE SCALE GENOMIC DNA]</scope>
    <source>
        <strain evidence="9">PL19</strain>
    </source>
</reference>
<evidence type="ECO:0000256" key="1">
    <source>
        <dbReference type="ARBA" id="ARBA00004651"/>
    </source>
</evidence>
<gene>
    <name evidence="8" type="ORF">SAMN05192584_104330</name>
</gene>
<dbReference type="GO" id="GO:0005886">
    <property type="term" value="C:plasma membrane"/>
    <property type="evidence" value="ECO:0007669"/>
    <property type="project" value="UniProtKB-SubCell"/>
</dbReference>
<proteinExistence type="predicted"/>
<feature type="compositionally biased region" description="Basic and acidic residues" evidence="6">
    <location>
        <begin position="292"/>
        <end position="307"/>
    </location>
</feature>
<evidence type="ECO:0000313" key="8">
    <source>
        <dbReference type="EMBL" id="SFK23081.1"/>
    </source>
</evidence>
<dbReference type="Pfam" id="PF03631">
    <property type="entry name" value="Virul_fac_BrkB"/>
    <property type="match status" value="1"/>
</dbReference>
<dbReference type="InterPro" id="IPR043130">
    <property type="entry name" value="CDP-OH_PTrfase_TM_dom"/>
</dbReference>
<dbReference type="GO" id="GO:0016780">
    <property type="term" value="F:phosphotransferase activity, for other substituted phosphate groups"/>
    <property type="evidence" value="ECO:0007669"/>
    <property type="project" value="InterPro"/>
</dbReference>
<dbReference type="GO" id="GO:0008654">
    <property type="term" value="P:phospholipid biosynthetic process"/>
    <property type="evidence" value="ECO:0007669"/>
    <property type="project" value="InterPro"/>
</dbReference>
<comment type="subcellular location">
    <subcellularLocation>
        <location evidence="1">Cell membrane</location>
        <topology evidence="1">Multi-pass membrane protein</topology>
    </subcellularLocation>
</comment>
<evidence type="ECO:0000256" key="6">
    <source>
        <dbReference type="SAM" id="MobiDB-lite"/>
    </source>
</evidence>
<dbReference type="Proteomes" id="UP000198928">
    <property type="component" value="Unassembled WGS sequence"/>
</dbReference>
<feature type="transmembrane region" description="Helical" evidence="7">
    <location>
        <begin position="444"/>
        <end position="466"/>
    </location>
</feature>
<feature type="transmembrane region" description="Helical" evidence="7">
    <location>
        <begin position="138"/>
        <end position="158"/>
    </location>
</feature>
<dbReference type="Gene3D" id="1.20.120.1760">
    <property type="match status" value="1"/>
</dbReference>
<dbReference type="InterPro" id="IPR000462">
    <property type="entry name" value="CDP-OH_P_trans"/>
</dbReference>
<feature type="transmembrane region" description="Helical" evidence="7">
    <location>
        <begin position="29"/>
        <end position="52"/>
    </location>
</feature>
<keyword evidence="4 7" id="KW-1133">Transmembrane helix</keyword>
<evidence type="ECO:0000256" key="3">
    <source>
        <dbReference type="ARBA" id="ARBA00022692"/>
    </source>
</evidence>
<keyword evidence="3 7" id="KW-0812">Transmembrane</keyword>
<name>A0A1I3XVK1_9ACTN</name>
<dbReference type="AlphaFoldDB" id="A0A1I3XVK1"/>
<evidence type="ECO:0000256" key="5">
    <source>
        <dbReference type="ARBA" id="ARBA00023136"/>
    </source>
</evidence>
<keyword evidence="9" id="KW-1185">Reference proteome</keyword>
<evidence type="ECO:0000313" key="9">
    <source>
        <dbReference type="Proteomes" id="UP000198928"/>
    </source>
</evidence>
<evidence type="ECO:0000256" key="2">
    <source>
        <dbReference type="ARBA" id="ARBA00022475"/>
    </source>
</evidence>
<feature type="transmembrane region" description="Helical" evidence="7">
    <location>
        <begin position="211"/>
        <end position="234"/>
    </location>
</feature>
<feature type="transmembrane region" description="Helical" evidence="7">
    <location>
        <begin position="178"/>
        <end position="199"/>
    </location>
</feature>
<evidence type="ECO:0000256" key="7">
    <source>
        <dbReference type="SAM" id="Phobius"/>
    </source>
</evidence>
<feature type="transmembrane region" description="Helical" evidence="7">
    <location>
        <begin position="254"/>
        <end position="273"/>
    </location>
</feature>
<keyword evidence="5 7" id="KW-0472">Membrane</keyword>
<dbReference type="InterPro" id="IPR017039">
    <property type="entry name" value="Virul_fac_BrkB"/>
</dbReference>
<feature type="region of interest" description="Disordered" evidence="6">
    <location>
        <begin position="292"/>
        <end position="332"/>
    </location>
</feature>
<keyword evidence="2" id="KW-1003">Cell membrane</keyword>
<dbReference type="RefSeq" id="WP_175540926.1">
    <property type="nucleotide sequence ID" value="NZ_FOSG01000004.1"/>
</dbReference>
<accession>A0A1I3XVK1</accession>
<protein>
    <submittedName>
        <fullName evidence="8">Phosphatidylglycerophosphate synthase</fullName>
    </submittedName>
</protein>
<organism evidence="8 9">
    <name type="scientific">Streptomyces pini</name>
    <dbReference type="NCBI Taxonomy" id="1520580"/>
    <lineage>
        <taxon>Bacteria</taxon>
        <taxon>Bacillati</taxon>
        <taxon>Actinomycetota</taxon>
        <taxon>Actinomycetes</taxon>
        <taxon>Kitasatosporales</taxon>
        <taxon>Streptomycetaceae</taxon>
        <taxon>Streptomyces</taxon>
    </lineage>
</organism>
<sequence>MPTGAAHTGRGALRVLVREVRDGLYGRQVALVAAGISFFGMISVVSLALLLLRLCALAIGMDGTRQAVAQIADALPHGHGVQTGLRTLAEAAVRLSWPALAIALVPATVYGEGLRRGFLQLSPMAAEEDTFTGWRGRLGLMPAVVAAPLLMGVVLYAGPPLARLAEAGGRHAALSAFLAFHLLWVLLSTEVLLVFRFVGVGAAAPRATVPAAFVTGAFLCGFLGGFVVFLAIPVDWSLPFGGLVVPGVTVALGLWLYLLHAVLLVGYQLMLCLDSRTEPLLAMFRPLRRSRVPGDRPAGEPAPRPRSEAPAAARQRFRGRGAVSTGSGKRGRDDALARWAGLHGGYDPSGSALASAWVVLVQRCASTRPLRALPPDLLSLAGPLAAAAAVAPAAEGGHWPLAACALVVLSGLFDGLDGAVAAITGRARPLGAVVDALADRVADLLLVAVLYVLGAPASWCLAAAFLTQLHEYVRARANAAGMRGVGTLSVAERPLRVVLCAVACLGSGLLPDGTPGTGWNWATVCAVCWTAAGAVGLPQLAAGVARALR</sequence>
<feature type="transmembrane region" description="Helical" evidence="7">
    <location>
        <begin position="519"/>
        <end position="545"/>
    </location>
</feature>
<dbReference type="Pfam" id="PF01066">
    <property type="entry name" value="CDP-OH_P_transf"/>
    <property type="match status" value="1"/>
</dbReference>
<evidence type="ECO:0000256" key="4">
    <source>
        <dbReference type="ARBA" id="ARBA00022989"/>
    </source>
</evidence>